<dbReference type="Proteomes" id="UP000091857">
    <property type="component" value="Chromosome 2"/>
</dbReference>
<accession>A0ACB7I5V9</accession>
<gene>
    <name evidence="1" type="ORF">MANES_02G056200v8</name>
</gene>
<comment type="caution">
    <text evidence="1">The sequence shown here is derived from an EMBL/GenBank/DDBJ whole genome shotgun (WGS) entry which is preliminary data.</text>
</comment>
<name>A0ACB7I5V9_MANES</name>
<keyword evidence="2" id="KW-1185">Reference proteome</keyword>
<dbReference type="EMBL" id="CM004388">
    <property type="protein sequence ID" value="KAG8659630.1"/>
    <property type="molecule type" value="Genomic_DNA"/>
</dbReference>
<reference evidence="2" key="1">
    <citation type="journal article" date="2016" name="Nat. Biotechnol.">
        <title>Sequencing wild and cultivated cassava and related species reveals extensive interspecific hybridization and genetic diversity.</title>
        <authorList>
            <person name="Bredeson J.V."/>
            <person name="Lyons J.B."/>
            <person name="Prochnik S.E."/>
            <person name="Wu G.A."/>
            <person name="Ha C.M."/>
            <person name="Edsinger-Gonzales E."/>
            <person name="Grimwood J."/>
            <person name="Schmutz J."/>
            <person name="Rabbi I.Y."/>
            <person name="Egesi C."/>
            <person name="Nauluvula P."/>
            <person name="Lebot V."/>
            <person name="Ndunguru J."/>
            <person name="Mkamilo G."/>
            <person name="Bart R.S."/>
            <person name="Setter T.L."/>
            <person name="Gleadow R.M."/>
            <person name="Kulakow P."/>
            <person name="Ferguson M.E."/>
            <person name="Rounsley S."/>
            <person name="Rokhsar D.S."/>
        </authorList>
    </citation>
    <scope>NUCLEOTIDE SEQUENCE [LARGE SCALE GENOMIC DNA]</scope>
    <source>
        <strain evidence="2">cv. AM560-2</strain>
    </source>
</reference>
<proteinExistence type="predicted"/>
<sequence>METTNNPSIVSCEHKKQPSFREHDVQDTSSSVDNQAEEGSQLHTDELNEPSTLCLLDKRNDEAILLSDVGETRTHNSLVINDKGNVLSEILASLSTRSPATLLKKKLLVLDLNGLLVDIVSSPPKNYKPDIRIRRQSIFRRPFCLDFLNFCFERFEVAIWSSRMKKNVDDIIDRLIGDMKHKLMFCWDLSHCTMTKFNTLENKHKKLVFKELRRIWEKHDPELPWEKRFYNESNTLLLDDSPYKALLNPAYTAIFPYPYQCQDSKDNALGDRGDLRVYLEGLAEADDVQKFIEQYPFGQKPITERSACWGFYLQRVEGTFMESPIDRTKQCFLKRYHILILYMKLAFFHAEHI</sequence>
<evidence type="ECO:0000313" key="2">
    <source>
        <dbReference type="Proteomes" id="UP000091857"/>
    </source>
</evidence>
<protein>
    <submittedName>
        <fullName evidence="1">Uncharacterized protein</fullName>
    </submittedName>
</protein>
<evidence type="ECO:0000313" key="1">
    <source>
        <dbReference type="EMBL" id="KAG8659630.1"/>
    </source>
</evidence>
<organism evidence="1 2">
    <name type="scientific">Manihot esculenta</name>
    <name type="common">Cassava</name>
    <name type="synonym">Jatropha manihot</name>
    <dbReference type="NCBI Taxonomy" id="3983"/>
    <lineage>
        <taxon>Eukaryota</taxon>
        <taxon>Viridiplantae</taxon>
        <taxon>Streptophyta</taxon>
        <taxon>Embryophyta</taxon>
        <taxon>Tracheophyta</taxon>
        <taxon>Spermatophyta</taxon>
        <taxon>Magnoliopsida</taxon>
        <taxon>eudicotyledons</taxon>
        <taxon>Gunneridae</taxon>
        <taxon>Pentapetalae</taxon>
        <taxon>rosids</taxon>
        <taxon>fabids</taxon>
        <taxon>Malpighiales</taxon>
        <taxon>Euphorbiaceae</taxon>
        <taxon>Crotonoideae</taxon>
        <taxon>Manihoteae</taxon>
        <taxon>Manihot</taxon>
    </lineage>
</organism>